<keyword evidence="5" id="KW-1133">Transmembrane helix</keyword>
<protein>
    <recommendedName>
        <fullName evidence="9">Periplasmic chaperone PpiD</fullName>
    </recommendedName>
    <alternativeName>
        <fullName evidence="10">Periplasmic folding chaperone</fullName>
    </alternativeName>
</protein>
<keyword evidence="2" id="KW-1003">Cell membrane</keyword>
<dbReference type="RefSeq" id="WP_380846906.1">
    <property type="nucleotide sequence ID" value="NZ_JBHSFP010000027.1"/>
</dbReference>
<sequence>MTVGSVMTSAAAVAAEVGEQVIPVAHVDAREAELRAGPLASRLPRPHSAEGRNLRRWLVQVLVTEALVEQESAALGIEGPGDAPRPAPALTLSAALRTGGVIAAVSAAMPQARALREAVTAGFQVPEEAVRAYYDRNLDRFTRPETRHVSRIDGERVSSFGPVRRGELTGPLEGAVFAAEEGETVGPVEGPGGPWTLRVDRVEPGGRRPYEAVRAGITAELTAVAVEQAFAGWLERRYVEKVRLHPGYEHPADPRHPDATHHH</sequence>
<keyword evidence="3" id="KW-0997">Cell inner membrane</keyword>
<feature type="domain" description="PpiC" evidence="11">
    <location>
        <begin position="170"/>
        <end position="214"/>
    </location>
</feature>
<dbReference type="SUPFAM" id="SSF109998">
    <property type="entry name" value="Triger factor/SurA peptide-binding domain-like"/>
    <property type="match status" value="1"/>
</dbReference>
<evidence type="ECO:0000313" key="13">
    <source>
        <dbReference type="Proteomes" id="UP001596004"/>
    </source>
</evidence>
<evidence type="ECO:0000256" key="1">
    <source>
        <dbReference type="ARBA" id="ARBA00004382"/>
    </source>
</evidence>
<evidence type="ECO:0000256" key="8">
    <source>
        <dbReference type="ARBA" id="ARBA00038408"/>
    </source>
</evidence>
<keyword evidence="4" id="KW-0812">Transmembrane</keyword>
<proteinExistence type="inferred from homology"/>
<organism evidence="12 13">
    <name type="scientific">Sphaerisporangium dianthi</name>
    <dbReference type="NCBI Taxonomy" id="1436120"/>
    <lineage>
        <taxon>Bacteria</taxon>
        <taxon>Bacillati</taxon>
        <taxon>Actinomycetota</taxon>
        <taxon>Actinomycetes</taxon>
        <taxon>Streptosporangiales</taxon>
        <taxon>Streptosporangiaceae</taxon>
        <taxon>Sphaerisporangium</taxon>
    </lineage>
</organism>
<evidence type="ECO:0000256" key="4">
    <source>
        <dbReference type="ARBA" id="ARBA00022692"/>
    </source>
</evidence>
<dbReference type="GO" id="GO:0016853">
    <property type="term" value="F:isomerase activity"/>
    <property type="evidence" value="ECO:0007669"/>
    <property type="project" value="UniProtKB-KW"/>
</dbReference>
<name>A0ABV9CPH0_9ACTN</name>
<comment type="similarity">
    <text evidence="8">Belongs to the PpiD chaperone family.</text>
</comment>
<evidence type="ECO:0000313" key="12">
    <source>
        <dbReference type="EMBL" id="MFC4535056.1"/>
    </source>
</evidence>
<keyword evidence="7" id="KW-0143">Chaperone</keyword>
<comment type="caution">
    <text evidence="12">The sequence shown here is derived from an EMBL/GenBank/DDBJ whole genome shotgun (WGS) entry which is preliminary data.</text>
</comment>
<dbReference type="Pfam" id="PF13145">
    <property type="entry name" value="Rotamase_2"/>
    <property type="match status" value="1"/>
</dbReference>
<evidence type="ECO:0000259" key="11">
    <source>
        <dbReference type="Pfam" id="PF13145"/>
    </source>
</evidence>
<dbReference type="InterPro" id="IPR055582">
    <property type="entry name" value="DUF7158"/>
</dbReference>
<dbReference type="Pfam" id="PF23716">
    <property type="entry name" value="DUF7158"/>
    <property type="match status" value="1"/>
</dbReference>
<dbReference type="Gene3D" id="3.10.50.40">
    <property type="match status" value="1"/>
</dbReference>
<dbReference type="InterPro" id="IPR052029">
    <property type="entry name" value="PpiD_chaperone"/>
</dbReference>
<evidence type="ECO:0000256" key="7">
    <source>
        <dbReference type="ARBA" id="ARBA00023186"/>
    </source>
</evidence>
<evidence type="ECO:0000256" key="2">
    <source>
        <dbReference type="ARBA" id="ARBA00022475"/>
    </source>
</evidence>
<keyword evidence="13" id="KW-1185">Reference proteome</keyword>
<dbReference type="Proteomes" id="UP001596004">
    <property type="component" value="Unassembled WGS sequence"/>
</dbReference>
<comment type="subcellular location">
    <subcellularLocation>
        <location evidence="1">Cell inner membrane</location>
        <topology evidence="1">Single-pass type II membrane protein</topology>
        <orientation evidence="1">Periplasmic side</orientation>
    </subcellularLocation>
</comment>
<evidence type="ECO:0000256" key="10">
    <source>
        <dbReference type="ARBA" id="ARBA00042775"/>
    </source>
</evidence>
<evidence type="ECO:0000256" key="9">
    <source>
        <dbReference type="ARBA" id="ARBA00040743"/>
    </source>
</evidence>
<evidence type="ECO:0000256" key="3">
    <source>
        <dbReference type="ARBA" id="ARBA00022519"/>
    </source>
</evidence>
<dbReference type="EMBL" id="JBHSFP010000027">
    <property type="protein sequence ID" value="MFC4535056.1"/>
    <property type="molecule type" value="Genomic_DNA"/>
</dbReference>
<dbReference type="PANTHER" id="PTHR47529">
    <property type="entry name" value="PEPTIDYL-PROLYL CIS-TRANS ISOMERASE D"/>
    <property type="match status" value="1"/>
</dbReference>
<dbReference type="InterPro" id="IPR000297">
    <property type="entry name" value="PPIase_PpiC"/>
</dbReference>
<reference evidence="13" key="1">
    <citation type="journal article" date="2019" name="Int. J. Syst. Evol. Microbiol.">
        <title>The Global Catalogue of Microorganisms (GCM) 10K type strain sequencing project: providing services to taxonomists for standard genome sequencing and annotation.</title>
        <authorList>
            <consortium name="The Broad Institute Genomics Platform"/>
            <consortium name="The Broad Institute Genome Sequencing Center for Infectious Disease"/>
            <person name="Wu L."/>
            <person name="Ma J."/>
        </authorList>
    </citation>
    <scope>NUCLEOTIDE SEQUENCE [LARGE SCALE GENOMIC DNA]</scope>
    <source>
        <strain evidence="13">CGMCC 4.7132</strain>
    </source>
</reference>
<gene>
    <name evidence="12" type="ORF">ACFO60_30210</name>
</gene>
<evidence type="ECO:0000256" key="6">
    <source>
        <dbReference type="ARBA" id="ARBA00023136"/>
    </source>
</evidence>
<dbReference type="InterPro" id="IPR046357">
    <property type="entry name" value="PPIase_dom_sf"/>
</dbReference>
<keyword evidence="6" id="KW-0472">Membrane</keyword>
<dbReference type="InterPro" id="IPR027304">
    <property type="entry name" value="Trigger_fact/SurA_dom_sf"/>
</dbReference>
<evidence type="ECO:0000256" key="5">
    <source>
        <dbReference type="ARBA" id="ARBA00022989"/>
    </source>
</evidence>
<dbReference type="PANTHER" id="PTHR47529:SF1">
    <property type="entry name" value="PERIPLASMIC CHAPERONE PPID"/>
    <property type="match status" value="1"/>
</dbReference>
<keyword evidence="12" id="KW-0413">Isomerase</keyword>
<accession>A0ABV9CPH0</accession>